<feature type="non-terminal residue" evidence="2">
    <location>
        <position position="1"/>
    </location>
</feature>
<evidence type="ECO:0000256" key="1">
    <source>
        <dbReference type="SAM" id="Phobius"/>
    </source>
</evidence>
<protein>
    <submittedName>
        <fullName evidence="2">Uncharacterized protein</fullName>
    </submittedName>
</protein>
<dbReference type="AlphaFoldDB" id="X1M6X7"/>
<dbReference type="EMBL" id="BARU01046503">
    <property type="protein sequence ID" value="GAI02104.1"/>
    <property type="molecule type" value="Genomic_DNA"/>
</dbReference>
<organism evidence="2">
    <name type="scientific">marine sediment metagenome</name>
    <dbReference type="NCBI Taxonomy" id="412755"/>
    <lineage>
        <taxon>unclassified sequences</taxon>
        <taxon>metagenomes</taxon>
        <taxon>ecological metagenomes</taxon>
    </lineage>
</organism>
<comment type="caution">
    <text evidence="2">The sequence shown here is derived from an EMBL/GenBank/DDBJ whole genome shotgun (WGS) entry which is preliminary data.</text>
</comment>
<keyword evidence="1" id="KW-0812">Transmembrane</keyword>
<proteinExistence type="predicted"/>
<evidence type="ECO:0000313" key="2">
    <source>
        <dbReference type="EMBL" id="GAI02104.1"/>
    </source>
</evidence>
<reference evidence="2" key="1">
    <citation type="journal article" date="2014" name="Front. Microbiol.">
        <title>High frequency of phylogenetically diverse reductive dehalogenase-homologous genes in deep subseafloor sedimentary metagenomes.</title>
        <authorList>
            <person name="Kawai M."/>
            <person name="Futagami T."/>
            <person name="Toyoda A."/>
            <person name="Takaki Y."/>
            <person name="Nishi S."/>
            <person name="Hori S."/>
            <person name="Arai W."/>
            <person name="Tsubouchi T."/>
            <person name="Morono Y."/>
            <person name="Uchiyama I."/>
            <person name="Ito T."/>
            <person name="Fujiyama A."/>
            <person name="Inagaki F."/>
            <person name="Takami H."/>
        </authorList>
    </citation>
    <scope>NUCLEOTIDE SEQUENCE</scope>
    <source>
        <strain evidence="2">Expedition CK06-06</strain>
    </source>
</reference>
<keyword evidence="1" id="KW-1133">Transmembrane helix</keyword>
<keyword evidence="1" id="KW-0472">Membrane</keyword>
<gene>
    <name evidence="2" type="ORF">S03H2_70123</name>
</gene>
<feature type="transmembrane region" description="Helical" evidence="1">
    <location>
        <begin position="16"/>
        <end position="33"/>
    </location>
</feature>
<sequence length="50" mass="6025">LNFHYPLIYKFNNKKNQISLVLLLATYVLLNTIRFKQRGERNIGQKVLYQ</sequence>
<accession>X1M6X7</accession>
<name>X1M6X7_9ZZZZ</name>